<sequence>MRPPLREKRNGERVDAVALQIDPEVLAAITAQPALLAGSQPPPAGDVTGRREITRRVFAEFVPTLPAVAGVAVRRYTLDTDDGAALSLSWFHGTQPALPGGAVLYLHGGGMIVGLGEFGGLYDWLAARYVAESDVPMLLVDYRIAPEYPHPVPVEDCYAALRWLAAHADELGVDPARVAVMGDSAGGGLSAAVCLIARDRGGPPIALQLLIYPMLDDRTTLPDPELAQTAIWSYEDNITGWQALLGQHADGEAVHAYAAPARANDLAQLPPAYIDVGDLDIFRDEDVAYARRLARAGVSTEVHVHPGCPHVFDVFAPNAPVSRRVFADRVRRLRAV</sequence>
<dbReference type="SUPFAM" id="SSF53474">
    <property type="entry name" value="alpha/beta-Hydrolases"/>
    <property type="match status" value="1"/>
</dbReference>
<reference evidence="4" key="1">
    <citation type="submission" date="2017-06" db="EMBL/GenBank/DDBJ databases">
        <title>Complete Genome Sequence of Mycobacterium shigaense.</title>
        <authorList>
            <person name="Fukano H."/>
            <person name="Yoshida M."/>
            <person name="Kazumi Y."/>
            <person name="Ogura Y."/>
            <person name="Mitarai S."/>
            <person name="Hayashi T."/>
            <person name="Hoshino Y."/>
        </authorList>
    </citation>
    <scope>NUCLEOTIDE SEQUENCE [LARGE SCALE GENOMIC DNA]</scope>
    <source>
        <strain evidence="4">UN-152</strain>
    </source>
</reference>
<feature type="domain" description="Alpha/beta hydrolase fold-3" evidence="2">
    <location>
        <begin position="103"/>
        <end position="312"/>
    </location>
</feature>
<proteinExistence type="predicted"/>
<dbReference type="KEGG" id="mshg:MSG_01985"/>
<keyword evidence="1 3" id="KW-0378">Hydrolase</keyword>
<dbReference type="EMBL" id="AP018164">
    <property type="protein sequence ID" value="BAX92134.1"/>
    <property type="molecule type" value="Genomic_DNA"/>
</dbReference>
<protein>
    <submittedName>
        <fullName evidence="3">Alpha/beta hydrolase</fullName>
    </submittedName>
</protein>
<dbReference type="AlphaFoldDB" id="A0A1Z4EGN4"/>
<evidence type="ECO:0000313" key="3">
    <source>
        <dbReference type="EMBL" id="BAX92134.1"/>
    </source>
</evidence>
<accession>A0A1Z4EGN4</accession>
<dbReference type="Pfam" id="PF07859">
    <property type="entry name" value="Abhydrolase_3"/>
    <property type="match status" value="1"/>
</dbReference>
<evidence type="ECO:0000259" key="2">
    <source>
        <dbReference type="Pfam" id="PF07859"/>
    </source>
</evidence>
<dbReference type="GO" id="GO:0016787">
    <property type="term" value="F:hydrolase activity"/>
    <property type="evidence" value="ECO:0007669"/>
    <property type="project" value="UniProtKB-KW"/>
</dbReference>
<keyword evidence="4" id="KW-1185">Reference proteome</keyword>
<dbReference type="Gene3D" id="3.40.50.1820">
    <property type="entry name" value="alpha/beta hydrolase"/>
    <property type="match status" value="1"/>
</dbReference>
<dbReference type="OrthoDB" id="3181909at2"/>
<name>A0A1Z4EGN4_9MYCO</name>
<evidence type="ECO:0000313" key="4">
    <source>
        <dbReference type="Proteomes" id="UP000217736"/>
    </source>
</evidence>
<organism evidence="3 4">
    <name type="scientific">Mycobacterium shigaense</name>
    <dbReference type="NCBI Taxonomy" id="722731"/>
    <lineage>
        <taxon>Bacteria</taxon>
        <taxon>Bacillati</taxon>
        <taxon>Actinomycetota</taxon>
        <taxon>Actinomycetes</taxon>
        <taxon>Mycobacteriales</taxon>
        <taxon>Mycobacteriaceae</taxon>
        <taxon>Mycobacterium</taxon>
        <taxon>Mycobacterium simiae complex</taxon>
    </lineage>
</organism>
<dbReference type="InterPro" id="IPR029058">
    <property type="entry name" value="AB_hydrolase_fold"/>
</dbReference>
<dbReference type="PANTHER" id="PTHR48081:SF8">
    <property type="entry name" value="ALPHA_BETA HYDROLASE FOLD-3 DOMAIN-CONTAINING PROTEIN-RELATED"/>
    <property type="match status" value="1"/>
</dbReference>
<dbReference type="Proteomes" id="UP000217736">
    <property type="component" value="Chromosome"/>
</dbReference>
<evidence type="ECO:0000256" key="1">
    <source>
        <dbReference type="ARBA" id="ARBA00022801"/>
    </source>
</evidence>
<dbReference type="PANTHER" id="PTHR48081">
    <property type="entry name" value="AB HYDROLASE SUPERFAMILY PROTEIN C4A8.06C"/>
    <property type="match status" value="1"/>
</dbReference>
<dbReference type="InterPro" id="IPR013094">
    <property type="entry name" value="AB_hydrolase_3"/>
</dbReference>
<gene>
    <name evidence="3" type="ORF">MSG_01985</name>
</gene>
<dbReference type="InterPro" id="IPR050300">
    <property type="entry name" value="GDXG_lipolytic_enzyme"/>
</dbReference>